<proteinExistence type="predicted"/>
<dbReference type="InterPro" id="IPR004960">
    <property type="entry name" value="LipA_acyltrans"/>
</dbReference>
<dbReference type="GO" id="GO:0016746">
    <property type="term" value="F:acyltransferase activity"/>
    <property type="evidence" value="ECO:0007669"/>
    <property type="project" value="UniProtKB-KW"/>
</dbReference>
<dbReference type="RefSeq" id="WP_187786254.1">
    <property type="nucleotide sequence ID" value="NZ_JACTVA010000046.1"/>
</dbReference>
<keyword evidence="2" id="KW-1003">Cell membrane</keyword>
<name>A0ABR7RSH7_9PROT</name>
<gene>
    <name evidence="7" type="ORF">IBL26_19865</name>
</gene>
<dbReference type="EMBL" id="JACTVA010000046">
    <property type="protein sequence ID" value="MBC9209110.1"/>
    <property type="molecule type" value="Genomic_DNA"/>
</dbReference>
<keyword evidence="4" id="KW-0808">Transferase</keyword>
<keyword evidence="8" id="KW-1185">Reference proteome</keyword>
<evidence type="ECO:0000256" key="2">
    <source>
        <dbReference type="ARBA" id="ARBA00022475"/>
    </source>
</evidence>
<evidence type="ECO:0000313" key="8">
    <source>
        <dbReference type="Proteomes" id="UP000626026"/>
    </source>
</evidence>
<sequence>MRQLKWRIEAALVQALLGFSRLLGPLRASNLGGRVSRFLGPWIPVSRIARRNLELAFPEQTPAWREQVLKDCWDNLGRTMLELPHIAQLPHSAEGPGWEVVGAEHLPSSGRAVLVSAHMANWEVLPLAAARAGLNMGGFYRAPDNPLVDRLLRDMRATEAALPLFPKGSAGARMALKHLSQGGALGVLADQKLNEGLELTFFGHGAMTTSAPAELALRFDCPLIPAQVIRLGPCRFRIVVEPPLPWPKTGDRHQDARLLTIAVNSRIEAWLRERPGQWLWLHRRLQKHYYQRG</sequence>
<dbReference type="PANTHER" id="PTHR30606">
    <property type="entry name" value="LIPID A BIOSYNTHESIS LAUROYL ACYLTRANSFERASE"/>
    <property type="match status" value="1"/>
</dbReference>
<comment type="subcellular location">
    <subcellularLocation>
        <location evidence="1">Cell inner membrane</location>
    </subcellularLocation>
</comment>
<dbReference type="Pfam" id="PF03279">
    <property type="entry name" value="Lip_A_acyltrans"/>
    <property type="match status" value="1"/>
</dbReference>
<dbReference type="CDD" id="cd07984">
    <property type="entry name" value="LPLAT_LABLAT-like"/>
    <property type="match status" value="1"/>
</dbReference>
<evidence type="ECO:0000313" key="7">
    <source>
        <dbReference type="EMBL" id="MBC9209110.1"/>
    </source>
</evidence>
<evidence type="ECO:0000256" key="5">
    <source>
        <dbReference type="ARBA" id="ARBA00023136"/>
    </source>
</evidence>
<dbReference type="PANTHER" id="PTHR30606:SF9">
    <property type="entry name" value="LIPID A BIOSYNTHESIS LAUROYLTRANSFERASE"/>
    <property type="match status" value="1"/>
</dbReference>
<evidence type="ECO:0000256" key="1">
    <source>
        <dbReference type="ARBA" id="ARBA00004533"/>
    </source>
</evidence>
<accession>A0ABR7RSH7</accession>
<dbReference type="Proteomes" id="UP000626026">
    <property type="component" value="Unassembled WGS sequence"/>
</dbReference>
<evidence type="ECO:0000256" key="4">
    <source>
        <dbReference type="ARBA" id="ARBA00022679"/>
    </source>
</evidence>
<evidence type="ECO:0000256" key="6">
    <source>
        <dbReference type="ARBA" id="ARBA00023315"/>
    </source>
</evidence>
<reference evidence="7 8" key="1">
    <citation type="journal article" date="2013" name="Int. J. Syst. Evol. Microbiol.">
        <title>Roseomonas aerophila sp. nov., isolated from air.</title>
        <authorList>
            <person name="Kim S.J."/>
            <person name="Weon H.Y."/>
            <person name="Ahn J.H."/>
            <person name="Hong S.B."/>
            <person name="Seok S.J."/>
            <person name="Whang K.S."/>
            <person name="Kwon S.W."/>
        </authorList>
    </citation>
    <scope>NUCLEOTIDE SEQUENCE [LARGE SCALE GENOMIC DNA]</scope>
    <source>
        <strain evidence="7 8">NBRC 108923</strain>
    </source>
</reference>
<comment type="caution">
    <text evidence="7">The sequence shown here is derived from an EMBL/GenBank/DDBJ whole genome shotgun (WGS) entry which is preliminary data.</text>
</comment>
<evidence type="ECO:0000256" key="3">
    <source>
        <dbReference type="ARBA" id="ARBA00022519"/>
    </source>
</evidence>
<organism evidence="7 8">
    <name type="scientific">Teichococcus aerophilus</name>
    <dbReference type="NCBI Taxonomy" id="1224513"/>
    <lineage>
        <taxon>Bacteria</taxon>
        <taxon>Pseudomonadati</taxon>
        <taxon>Pseudomonadota</taxon>
        <taxon>Alphaproteobacteria</taxon>
        <taxon>Acetobacterales</taxon>
        <taxon>Roseomonadaceae</taxon>
        <taxon>Roseomonas</taxon>
    </lineage>
</organism>
<keyword evidence="6 7" id="KW-0012">Acyltransferase</keyword>
<keyword evidence="5" id="KW-0472">Membrane</keyword>
<keyword evidence="3" id="KW-0997">Cell inner membrane</keyword>
<protein>
    <submittedName>
        <fullName evidence="7">Lauroyl acyltransferase</fullName>
    </submittedName>
</protein>